<comment type="similarity">
    <text evidence="1">Belongs to the DPH4 family.</text>
</comment>
<dbReference type="PANTHER" id="PTHR45255:SF1">
    <property type="entry name" value="DNAJ HOMOLOG SUBFAMILY C MEMBER 24"/>
    <property type="match status" value="1"/>
</dbReference>
<dbReference type="OrthoDB" id="66964at2759"/>
<dbReference type="SUPFAM" id="SSF46565">
    <property type="entry name" value="Chaperone J-domain"/>
    <property type="match status" value="1"/>
</dbReference>
<name>A0A8K0NZ80_LADFU</name>
<dbReference type="InterPro" id="IPR001623">
    <property type="entry name" value="DnaJ_domain"/>
</dbReference>
<keyword evidence="3" id="KW-0862">Zinc</keyword>
<evidence type="ECO:0000256" key="2">
    <source>
        <dbReference type="ARBA" id="ARBA00022723"/>
    </source>
</evidence>
<protein>
    <submittedName>
        <fullName evidence="7">Uncharacterized protein</fullName>
    </submittedName>
</protein>
<keyword evidence="8" id="KW-1185">Reference proteome</keyword>
<evidence type="ECO:0000256" key="3">
    <source>
        <dbReference type="ARBA" id="ARBA00022833"/>
    </source>
</evidence>
<evidence type="ECO:0000313" key="8">
    <source>
        <dbReference type="Proteomes" id="UP000792457"/>
    </source>
</evidence>
<gene>
    <name evidence="7" type="ORF">J437_LFUL008272</name>
</gene>
<accession>A0A8K0NZ80</accession>
<dbReference type="InterPro" id="IPR007872">
    <property type="entry name" value="DPH_MB_dom"/>
</dbReference>
<dbReference type="PROSITE" id="PS50076">
    <property type="entry name" value="DNAJ_2"/>
    <property type="match status" value="1"/>
</dbReference>
<proteinExistence type="inferred from homology"/>
<evidence type="ECO:0000256" key="4">
    <source>
        <dbReference type="ARBA" id="ARBA00023004"/>
    </source>
</evidence>
<dbReference type="PROSITE" id="PS51074">
    <property type="entry name" value="DPH_MB"/>
    <property type="match status" value="1"/>
</dbReference>
<dbReference type="Gene3D" id="1.10.287.110">
    <property type="entry name" value="DnaJ domain"/>
    <property type="match status" value="1"/>
</dbReference>
<sequence>MNDGCNYYEVLNCIPTSSFEELKRNYKSLVLQYHPDKCFTAPSEVYMQIDKAWKTLSDPELRSRYDEHLRQQAAYSSYVIYDTLSMDDMTCDPELKRYTYSCRCGGSYTIDECELQFGDTIVPCEDCSLAIVIKTLLLPSER</sequence>
<dbReference type="SMART" id="SM00271">
    <property type="entry name" value="DnaJ"/>
    <property type="match status" value="1"/>
</dbReference>
<dbReference type="Proteomes" id="UP000792457">
    <property type="component" value="Unassembled WGS sequence"/>
</dbReference>
<keyword evidence="2" id="KW-0479">Metal-binding</keyword>
<keyword evidence="4" id="KW-0408">Iron</keyword>
<evidence type="ECO:0000256" key="1">
    <source>
        <dbReference type="ARBA" id="ARBA00006169"/>
    </source>
</evidence>
<evidence type="ECO:0000259" key="5">
    <source>
        <dbReference type="PROSITE" id="PS50076"/>
    </source>
</evidence>
<reference evidence="7" key="1">
    <citation type="submission" date="2013-04" db="EMBL/GenBank/DDBJ databases">
        <authorList>
            <person name="Qu J."/>
            <person name="Murali S.C."/>
            <person name="Bandaranaike D."/>
            <person name="Bellair M."/>
            <person name="Blankenburg K."/>
            <person name="Chao H."/>
            <person name="Dinh H."/>
            <person name="Doddapaneni H."/>
            <person name="Downs B."/>
            <person name="Dugan-Rocha S."/>
            <person name="Elkadiri S."/>
            <person name="Gnanaolivu R.D."/>
            <person name="Hernandez B."/>
            <person name="Javaid M."/>
            <person name="Jayaseelan J.C."/>
            <person name="Lee S."/>
            <person name="Li M."/>
            <person name="Ming W."/>
            <person name="Munidasa M."/>
            <person name="Muniz J."/>
            <person name="Nguyen L."/>
            <person name="Ongeri F."/>
            <person name="Osuji N."/>
            <person name="Pu L.-L."/>
            <person name="Puazo M."/>
            <person name="Qu C."/>
            <person name="Quiroz J."/>
            <person name="Raj R."/>
            <person name="Weissenberger G."/>
            <person name="Xin Y."/>
            <person name="Zou X."/>
            <person name="Han Y."/>
            <person name="Richards S."/>
            <person name="Worley K."/>
            <person name="Muzny D."/>
            <person name="Gibbs R."/>
        </authorList>
    </citation>
    <scope>NUCLEOTIDE SEQUENCE</scope>
    <source>
        <strain evidence="7">Sampled in the wild</strain>
    </source>
</reference>
<dbReference type="EMBL" id="KZ308450">
    <property type="protein sequence ID" value="KAG8229880.1"/>
    <property type="molecule type" value="Genomic_DNA"/>
</dbReference>
<feature type="domain" description="DPH-type MB" evidence="6">
    <location>
        <begin position="80"/>
        <end position="136"/>
    </location>
</feature>
<dbReference type="InterPro" id="IPR036671">
    <property type="entry name" value="DPH_MB_sf"/>
</dbReference>
<evidence type="ECO:0000259" key="6">
    <source>
        <dbReference type="PROSITE" id="PS51074"/>
    </source>
</evidence>
<dbReference type="SUPFAM" id="SSF144217">
    <property type="entry name" value="CSL zinc finger"/>
    <property type="match status" value="1"/>
</dbReference>
<dbReference type="GO" id="GO:0008198">
    <property type="term" value="F:ferrous iron binding"/>
    <property type="evidence" value="ECO:0007669"/>
    <property type="project" value="TreeGrafter"/>
</dbReference>
<organism evidence="7 8">
    <name type="scientific">Ladona fulva</name>
    <name type="common">Scarce chaser dragonfly</name>
    <name type="synonym">Libellula fulva</name>
    <dbReference type="NCBI Taxonomy" id="123851"/>
    <lineage>
        <taxon>Eukaryota</taxon>
        <taxon>Metazoa</taxon>
        <taxon>Ecdysozoa</taxon>
        <taxon>Arthropoda</taxon>
        <taxon>Hexapoda</taxon>
        <taxon>Insecta</taxon>
        <taxon>Pterygota</taxon>
        <taxon>Palaeoptera</taxon>
        <taxon>Odonata</taxon>
        <taxon>Epiprocta</taxon>
        <taxon>Anisoptera</taxon>
        <taxon>Libelluloidea</taxon>
        <taxon>Libellulidae</taxon>
        <taxon>Ladona</taxon>
    </lineage>
</organism>
<dbReference type="CDD" id="cd06257">
    <property type="entry name" value="DnaJ"/>
    <property type="match status" value="1"/>
</dbReference>
<evidence type="ECO:0000313" key="7">
    <source>
        <dbReference type="EMBL" id="KAG8229880.1"/>
    </source>
</evidence>
<dbReference type="Pfam" id="PF05207">
    <property type="entry name" value="Zn_ribbon_CSL"/>
    <property type="match status" value="1"/>
</dbReference>
<reference evidence="7" key="2">
    <citation type="submission" date="2017-10" db="EMBL/GenBank/DDBJ databases">
        <title>Ladona fulva Genome sequencing and assembly.</title>
        <authorList>
            <person name="Murali S."/>
            <person name="Richards S."/>
            <person name="Bandaranaike D."/>
            <person name="Bellair M."/>
            <person name="Blankenburg K."/>
            <person name="Chao H."/>
            <person name="Dinh H."/>
            <person name="Doddapaneni H."/>
            <person name="Dugan-Rocha S."/>
            <person name="Elkadiri S."/>
            <person name="Gnanaolivu R."/>
            <person name="Hernandez B."/>
            <person name="Skinner E."/>
            <person name="Javaid M."/>
            <person name="Lee S."/>
            <person name="Li M."/>
            <person name="Ming W."/>
            <person name="Munidasa M."/>
            <person name="Muniz J."/>
            <person name="Nguyen L."/>
            <person name="Hughes D."/>
            <person name="Osuji N."/>
            <person name="Pu L.-L."/>
            <person name="Puazo M."/>
            <person name="Qu C."/>
            <person name="Quiroz J."/>
            <person name="Raj R."/>
            <person name="Weissenberger G."/>
            <person name="Xin Y."/>
            <person name="Zou X."/>
            <person name="Han Y."/>
            <person name="Worley K."/>
            <person name="Muzny D."/>
            <person name="Gibbs R."/>
        </authorList>
    </citation>
    <scope>NUCLEOTIDE SEQUENCE</scope>
    <source>
        <strain evidence="7">Sampled in the wild</strain>
    </source>
</reference>
<dbReference type="PANTHER" id="PTHR45255">
    <property type="entry name" value="DNAJ HOMOLOG SUBFAMILY C MEMBER 24"/>
    <property type="match status" value="1"/>
</dbReference>
<comment type="caution">
    <text evidence="7">The sequence shown here is derived from an EMBL/GenBank/DDBJ whole genome shotgun (WGS) entry which is preliminary data.</text>
</comment>
<feature type="domain" description="J" evidence="5">
    <location>
        <begin position="6"/>
        <end position="69"/>
    </location>
</feature>
<dbReference type="InterPro" id="IPR036869">
    <property type="entry name" value="J_dom_sf"/>
</dbReference>
<dbReference type="GO" id="GO:0001671">
    <property type="term" value="F:ATPase activator activity"/>
    <property type="evidence" value="ECO:0007669"/>
    <property type="project" value="TreeGrafter"/>
</dbReference>
<dbReference type="Gene3D" id="3.10.660.10">
    <property type="entry name" value="DPH Zinc finger"/>
    <property type="match status" value="1"/>
</dbReference>
<dbReference type="Pfam" id="PF00226">
    <property type="entry name" value="DnaJ"/>
    <property type="match status" value="1"/>
</dbReference>
<dbReference type="AlphaFoldDB" id="A0A8K0NZ80"/>